<evidence type="ECO:0000313" key="3">
    <source>
        <dbReference type="Proteomes" id="UP001279734"/>
    </source>
</evidence>
<feature type="compositionally biased region" description="Basic and acidic residues" evidence="1">
    <location>
        <begin position="166"/>
        <end position="175"/>
    </location>
</feature>
<organism evidence="2 3">
    <name type="scientific">Nepenthes gracilis</name>
    <name type="common">Slender pitcher plant</name>
    <dbReference type="NCBI Taxonomy" id="150966"/>
    <lineage>
        <taxon>Eukaryota</taxon>
        <taxon>Viridiplantae</taxon>
        <taxon>Streptophyta</taxon>
        <taxon>Embryophyta</taxon>
        <taxon>Tracheophyta</taxon>
        <taxon>Spermatophyta</taxon>
        <taxon>Magnoliopsida</taxon>
        <taxon>eudicotyledons</taxon>
        <taxon>Gunneridae</taxon>
        <taxon>Pentapetalae</taxon>
        <taxon>Caryophyllales</taxon>
        <taxon>Nepenthaceae</taxon>
        <taxon>Nepenthes</taxon>
    </lineage>
</organism>
<evidence type="ECO:0000256" key="1">
    <source>
        <dbReference type="SAM" id="MobiDB-lite"/>
    </source>
</evidence>
<name>A0AAD3S322_NEPGR</name>
<dbReference type="AlphaFoldDB" id="A0AAD3S322"/>
<feature type="compositionally biased region" description="Basic residues" evidence="1">
    <location>
        <begin position="155"/>
        <end position="165"/>
    </location>
</feature>
<gene>
    <name evidence="2" type="ORF">Nepgr_005353</name>
</gene>
<evidence type="ECO:0000313" key="2">
    <source>
        <dbReference type="EMBL" id="GMH03514.1"/>
    </source>
</evidence>
<feature type="region of interest" description="Disordered" evidence="1">
    <location>
        <begin position="76"/>
        <end position="98"/>
    </location>
</feature>
<dbReference type="EMBL" id="BSYO01000004">
    <property type="protein sequence ID" value="GMH03514.1"/>
    <property type="molecule type" value="Genomic_DNA"/>
</dbReference>
<keyword evidence="3" id="KW-1185">Reference proteome</keyword>
<feature type="region of interest" description="Disordered" evidence="1">
    <location>
        <begin position="145"/>
        <end position="175"/>
    </location>
</feature>
<reference evidence="2" key="1">
    <citation type="submission" date="2023-05" db="EMBL/GenBank/DDBJ databases">
        <title>Nepenthes gracilis genome sequencing.</title>
        <authorList>
            <person name="Fukushima K."/>
        </authorList>
    </citation>
    <scope>NUCLEOTIDE SEQUENCE</scope>
    <source>
        <strain evidence="2">SING2019-196</strain>
    </source>
</reference>
<protein>
    <submittedName>
        <fullName evidence="2">Uncharacterized protein</fullName>
    </submittedName>
</protein>
<dbReference type="Proteomes" id="UP001279734">
    <property type="component" value="Unassembled WGS sequence"/>
</dbReference>
<comment type="caution">
    <text evidence="2">The sequence shown here is derived from an EMBL/GenBank/DDBJ whole genome shotgun (WGS) entry which is preliminary data.</text>
</comment>
<sequence>MSGSVNSVCSKARDSAFKSKNYGSVMSLDGDAPLVSKDAILQPRMTSVAAELAPAVVIPRIASCPSVLQLLPKQVRGSVASPPRPLDPDVDSDDSPPSISRIIMKYSLDTSNHMEHGSSSPIGLLAASSADSHLDVPEVSYLGMQVAPSQPGFRKPVKSRRNRKSASKDAKISRV</sequence>
<accession>A0AAD3S322</accession>
<proteinExistence type="predicted"/>